<dbReference type="CDD" id="cd00207">
    <property type="entry name" value="fer2"/>
    <property type="match status" value="1"/>
</dbReference>
<dbReference type="InterPro" id="IPR036010">
    <property type="entry name" value="2Fe-2S_ferredoxin-like_sf"/>
</dbReference>
<keyword evidence="9" id="KW-0223">Dioxygenase</keyword>
<dbReference type="Pfam" id="PF00111">
    <property type="entry name" value="Fer2"/>
    <property type="match status" value="1"/>
</dbReference>
<dbReference type="AlphaFoldDB" id="A0A5E6QQQ0"/>
<organism evidence="9 10">
    <name type="scientific">Pseudomonas fluorescens</name>
    <dbReference type="NCBI Taxonomy" id="294"/>
    <lineage>
        <taxon>Bacteria</taxon>
        <taxon>Pseudomonadati</taxon>
        <taxon>Pseudomonadota</taxon>
        <taxon>Gammaproteobacteria</taxon>
        <taxon>Pseudomonadales</taxon>
        <taxon>Pseudomonadaceae</taxon>
        <taxon>Pseudomonas</taxon>
    </lineage>
</organism>
<dbReference type="SUPFAM" id="SSF63380">
    <property type="entry name" value="Riboflavin synthase domain-like"/>
    <property type="match status" value="1"/>
</dbReference>
<dbReference type="PANTHER" id="PTHR47354">
    <property type="entry name" value="NADH OXIDOREDUCTASE HCR"/>
    <property type="match status" value="1"/>
</dbReference>
<dbReference type="EMBL" id="CABVGY010000005">
    <property type="protein sequence ID" value="VVM57807.1"/>
    <property type="molecule type" value="Genomic_DNA"/>
</dbReference>
<dbReference type="PRINTS" id="PR00409">
    <property type="entry name" value="PHDIOXRDTASE"/>
</dbReference>
<sequence>MIEVVVTSRNNEALDICSYELTCAQGGELPGFSAGAHIDVHLPGGLIRQYSLCNHPRERHRYQIGVLKDAASRGGSQCMHEQVNSGDRLYISEPRNLFPLVGEARRSLLFAGGIGITPILCMAEQLAQSGADFELHYCARASERAAFLERLKGAPFADRVHLHFDEDADSRLDALNVLAGPAPDLHLYVCGPSGFMQHVLDSARIQGWSDAQLHREYFAAAPVDTSTDGSFQVKLGSSGQVFDIPADKTVVQVLESHGVEIAISCEQGVCGTCLTRVLEGVPEHRDLFLTEEEQAANDQFTPCCSRSKSALLVLDL</sequence>
<feature type="domain" description="2Fe-2S ferredoxin-type" evidence="7">
    <location>
        <begin position="231"/>
        <end position="316"/>
    </location>
</feature>
<dbReference type="CDD" id="cd06185">
    <property type="entry name" value="PDR_like"/>
    <property type="match status" value="1"/>
</dbReference>
<dbReference type="Gene3D" id="3.10.20.30">
    <property type="match status" value="1"/>
</dbReference>
<evidence type="ECO:0000256" key="2">
    <source>
        <dbReference type="ARBA" id="ARBA00022714"/>
    </source>
</evidence>
<evidence type="ECO:0000259" key="7">
    <source>
        <dbReference type="PROSITE" id="PS51085"/>
    </source>
</evidence>
<protein>
    <submittedName>
        <fullName evidence="9">Phthalate 4,5-dioxygenase oxygenase reductase subunit</fullName>
        <ecNumber evidence="9">1.14.12.7</ecNumber>
    </submittedName>
</protein>
<evidence type="ECO:0000256" key="4">
    <source>
        <dbReference type="ARBA" id="ARBA00023002"/>
    </source>
</evidence>
<dbReference type="InterPro" id="IPR050415">
    <property type="entry name" value="MRET"/>
</dbReference>
<evidence type="ECO:0000256" key="6">
    <source>
        <dbReference type="ARBA" id="ARBA00023014"/>
    </source>
</evidence>
<dbReference type="InterPro" id="IPR006058">
    <property type="entry name" value="2Fe2S_fd_BS"/>
</dbReference>
<evidence type="ECO:0000313" key="9">
    <source>
        <dbReference type="EMBL" id="VVM57807.1"/>
    </source>
</evidence>
<dbReference type="PROSITE" id="PS51384">
    <property type="entry name" value="FAD_FR"/>
    <property type="match status" value="1"/>
</dbReference>
<keyword evidence="4 9" id="KW-0560">Oxidoreductase</keyword>
<dbReference type="Gene3D" id="3.40.50.80">
    <property type="entry name" value="Nucleotide-binding domain of ferredoxin-NADP reductase (FNR) module"/>
    <property type="match status" value="1"/>
</dbReference>
<dbReference type="GO" id="GO:0018620">
    <property type="term" value="F:phthalate 4,5-dioxygenase activity"/>
    <property type="evidence" value="ECO:0007669"/>
    <property type="project" value="UniProtKB-EC"/>
</dbReference>
<keyword evidence="2" id="KW-0001">2Fe-2S</keyword>
<dbReference type="PROSITE" id="PS00197">
    <property type="entry name" value="2FE2S_FER_1"/>
    <property type="match status" value="1"/>
</dbReference>
<evidence type="ECO:0000259" key="8">
    <source>
        <dbReference type="PROSITE" id="PS51384"/>
    </source>
</evidence>
<accession>A0A5E6QQQ0</accession>
<feature type="domain" description="FAD-binding FR-type" evidence="8">
    <location>
        <begin position="1"/>
        <end position="101"/>
    </location>
</feature>
<name>A0A5E6QQQ0_PSEFL</name>
<dbReference type="InterPro" id="IPR012675">
    <property type="entry name" value="Beta-grasp_dom_sf"/>
</dbReference>
<evidence type="ECO:0000313" key="10">
    <source>
        <dbReference type="Proteomes" id="UP000326729"/>
    </source>
</evidence>
<dbReference type="FunFam" id="3.10.20.30:FF:000034">
    <property type="entry name" value="Vanillate monooxygenase, oxidoreductase subunit"/>
    <property type="match status" value="1"/>
</dbReference>
<dbReference type="SUPFAM" id="SSF54292">
    <property type="entry name" value="2Fe-2S ferredoxin-like"/>
    <property type="match status" value="1"/>
</dbReference>
<dbReference type="SUPFAM" id="SSF52343">
    <property type="entry name" value="Ferredoxin reductase-like, C-terminal NADP-linked domain"/>
    <property type="match status" value="1"/>
</dbReference>
<keyword evidence="1" id="KW-0285">Flavoprotein</keyword>
<keyword evidence="6" id="KW-0411">Iron-sulfur</keyword>
<dbReference type="EC" id="1.14.12.7" evidence="9"/>
<dbReference type="OrthoDB" id="9801223at2"/>
<dbReference type="PROSITE" id="PS51085">
    <property type="entry name" value="2FE2S_FER_2"/>
    <property type="match status" value="1"/>
</dbReference>
<keyword evidence="3" id="KW-0479">Metal-binding</keyword>
<dbReference type="InterPro" id="IPR001041">
    <property type="entry name" value="2Fe-2S_ferredoxin-type"/>
</dbReference>
<dbReference type="Proteomes" id="UP000326729">
    <property type="component" value="Unassembled WGS sequence"/>
</dbReference>
<proteinExistence type="predicted"/>
<evidence type="ECO:0000256" key="5">
    <source>
        <dbReference type="ARBA" id="ARBA00023004"/>
    </source>
</evidence>
<dbReference type="InterPro" id="IPR039261">
    <property type="entry name" value="FNR_nucleotide-bd"/>
</dbReference>
<dbReference type="GO" id="GO:0046872">
    <property type="term" value="F:metal ion binding"/>
    <property type="evidence" value="ECO:0007669"/>
    <property type="project" value="UniProtKB-KW"/>
</dbReference>
<gene>
    <name evidence="9" type="primary">pht2</name>
    <name evidence="9" type="ORF">PS659_01149</name>
</gene>
<keyword evidence="5" id="KW-0408">Iron</keyword>
<dbReference type="RefSeq" id="WP_150715267.1">
    <property type="nucleotide sequence ID" value="NZ_CABVGY010000005.1"/>
</dbReference>
<dbReference type="GO" id="GO:0051537">
    <property type="term" value="F:2 iron, 2 sulfur cluster binding"/>
    <property type="evidence" value="ECO:0007669"/>
    <property type="project" value="UniProtKB-KW"/>
</dbReference>
<evidence type="ECO:0000256" key="1">
    <source>
        <dbReference type="ARBA" id="ARBA00022630"/>
    </source>
</evidence>
<dbReference type="Gene3D" id="2.40.30.10">
    <property type="entry name" value="Translation factors"/>
    <property type="match status" value="1"/>
</dbReference>
<reference evidence="9 10" key="1">
    <citation type="submission" date="2019-09" db="EMBL/GenBank/DDBJ databases">
        <authorList>
            <person name="Chandra G."/>
            <person name="Truman W A."/>
        </authorList>
    </citation>
    <scope>NUCLEOTIDE SEQUENCE [LARGE SCALE GENOMIC DNA]</scope>
    <source>
        <strain evidence="9">PS659</strain>
    </source>
</reference>
<dbReference type="InterPro" id="IPR017927">
    <property type="entry name" value="FAD-bd_FR_type"/>
</dbReference>
<dbReference type="InterPro" id="IPR017938">
    <property type="entry name" value="Riboflavin_synthase-like_b-brl"/>
</dbReference>
<evidence type="ECO:0000256" key="3">
    <source>
        <dbReference type="ARBA" id="ARBA00022723"/>
    </source>
</evidence>
<dbReference type="PANTHER" id="PTHR47354:SF1">
    <property type="entry name" value="CARNITINE MONOOXYGENASE REDUCTASE SUBUNIT"/>
    <property type="match status" value="1"/>
</dbReference>